<dbReference type="VEuPathDB" id="VectorBase:ASIC002028"/>
<dbReference type="AlphaFoldDB" id="A0A084VBQ4"/>
<dbReference type="EnsemblMetazoa" id="ASIC002028-RA">
    <property type="protein sequence ID" value="ASIC002028-PA"/>
    <property type="gene ID" value="ASIC002028"/>
</dbReference>
<reference evidence="3" key="2">
    <citation type="submission" date="2020-05" db="UniProtKB">
        <authorList>
            <consortium name="EnsemblMetazoa"/>
        </authorList>
    </citation>
    <scope>IDENTIFICATION</scope>
</reference>
<evidence type="ECO:0000313" key="3">
    <source>
        <dbReference type="EnsemblMetazoa" id="ASIC002028-PA"/>
    </source>
</evidence>
<evidence type="ECO:0000313" key="4">
    <source>
        <dbReference type="Proteomes" id="UP000030765"/>
    </source>
</evidence>
<organism evidence="2">
    <name type="scientific">Anopheles sinensis</name>
    <name type="common">Mosquito</name>
    <dbReference type="NCBI Taxonomy" id="74873"/>
    <lineage>
        <taxon>Eukaryota</taxon>
        <taxon>Metazoa</taxon>
        <taxon>Ecdysozoa</taxon>
        <taxon>Arthropoda</taxon>
        <taxon>Hexapoda</taxon>
        <taxon>Insecta</taxon>
        <taxon>Pterygota</taxon>
        <taxon>Neoptera</taxon>
        <taxon>Endopterygota</taxon>
        <taxon>Diptera</taxon>
        <taxon>Nematocera</taxon>
        <taxon>Culicoidea</taxon>
        <taxon>Culicidae</taxon>
        <taxon>Anophelinae</taxon>
        <taxon>Anopheles</taxon>
    </lineage>
</organism>
<protein>
    <submittedName>
        <fullName evidence="2 3">Uncharacterized protein</fullName>
    </submittedName>
</protein>
<proteinExistence type="predicted"/>
<gene>
    <name evidence="2" type="ORF">ZHAS_00002028</name>
</gene>
<sequence>MADNSSRDRNAPVAQETSDPISQTPWHPTESPFYRDSCCHGELKTGTSLVLHPKLPKGGQESSRKFNFPPLPKPPGASIRDGERASGED</sequence>
<keyword evidence="4" id="KW-1185">Reference proteome</keyword>
<accession>A0A084VBQ4</accession>
<feature type="region of interest" description="Disordered" evidence="1">
    <location>
        <begin position="1"/>
        <end position="34"/>
    </location>
</feature>
<feature type="compositionally biased region" description="Basic and acidic residues" evidence="1">
    <location>
        <begin position="80"/>
        <end position="89"/>
    </location>
</feature>
<feature type="region of interest" description="Disordered" evidence="1">
    <location>
        <begin position="50"/>
        <end position="89"/>
    </location>
</feature>
<feature type="compositionally biased region" description="Polar residues" evidence="1">
    <location>
        <begin position="15"/>
        <end position="26"/>
    </location>
</feature>
<dbReference type="Proteomes" id="UP000030765">
    <property type="component" value="Unassembled WGS sequence"/>
</dbReference>
<reference evidence="2 4" key="1">
    <citation type="journal article" date="2014" name="BMC Genomics">
        <title>Genome sequence of Anopheles sinensis provides insight into genetics basis of mosquito competence for malaria parasites.</title>
        <authorList>
            <person name="Zhou D."/>
            <person name="Zhang D."/>
            <person name="Ding G."/>
            <person name="Shi L."/>
            <person name="Hou Q."/>
            <person name="Ye Y."/>
            <person name="Xu Y."/>
            <person name="Zhou H."/>
            <person name="Xiong C."/>
            <person name="Li S."/>
            <person name="Yu J."/>
            <person name="Hong S."/>
            <person name="Yu X."/>
            <person name="Zou P."/>
            <person name="Chen C."/>
            <person name="Chang X."/>
            <person name="Wang W."/>
            <person name="Lv Y."/>
            <person name="Sun Y."/>
            <person name="Ma L."/>
            <person name="Shen B."/>
            <person name="Zhu C."/>
        </authorList>
    </citation>
    <scope>NUCLEOTIDE SEQUENCE [LARGE SCALE GENOMIC DNA]</scope>
</reference>
<evidence type="ECO:0000256" key="1">
    <source>
        <dbReference type="SAM" id="MobiDB-lite"/>
    </source>
</evidence>
<name>A0A084VBQ4_ANOSI</name>
<dbReference type="EMBL" id="KE524498">
    <property type="protein sequence ID" value="KFB35398.1"/>
    <property type="molecule type" value="Genomic_DNA"/>
</dbReference>
<feature type="compositionally biased region" description="Basic and acidic residues" evidence="1">
    <location>
        <begin position="1"/>
        <end position="10"/>
    </location>
</feature>
<evidence type="ECO:0000313" key="2">
    <source>
        <dbReference type="EMBL" id="KFB35398.1"/>
    </source>
</evidence>
<dbReference type="EMBL" id="ATLV01009026">
    <property type="status" value="NOT_ANNOTATED_CDS"/>
    <property type="molecule type" value="Genomic_DNA"/>
</dbReference>